<sequence length="507" mass="53212">MAAALAALLLLLGCTKKGDDMTIVTTTTGDLRGVADGGTVRWQGIPYAAPPVGELRWAPPAPAAKWEGVRDASEPGSPCPQLPAAYGGAGSTNEDCLFLNVTAPKDAEGLPVVVWIHGDGAIGSGDVFDGRALAAKGVVVVTINYRLGVFGAFAHPELPDSGTVGFQDQRAALRWVGAEIAGFGGDPQNVTLMGVSFGATAIAGHLMSPGSRGLFQKAIMHSGFSTMDAPAGALFPQLPALPRFGWKEDAEMRAIGASVAAELGCGDLACLRRKSVQDLLAYPQVMNIFQGYILGNEQLPGDPIAGLGEVAGIPVLAGSTKDEHRAFTAIRAMSGAPITAADYEPALKNAFPDHWREVAGEYPLSDYANAALAFSAVMTDRMWARQTATQNDLLAERNPLWFFEFADENPPATFPFPEDLPGGAHHNADIGYLFPTPEFAASMSDGQRALSDTMLTLWARFARDGDPGDGWANHSPGAPVRSFAPGAIGPVDFAGEHRLAFWAGITA</sequence>
<dbReference type="Proteomes" id="UP001165079">
    <property type="component" value="Unassembled WGS sequence"/>
</dbReference>
<evidence type="ECO:0000313" key="2">
    <source>
        <dbReference type="EMBL" id="GLZ78577.1"/>
    </source>
</evidence>
<dbReference type="InterPro" id="IPR050309">
    <property type="entry name" value="Type-B_Carboxylest/Lipase"/>
</dbReference>
<reference evidence="2" key="1">
    <citation type="submission" date="2023-03" db="EMBL/GenBank/DDBJ databases">
        <title>Actinorhabdospora filicis NBRC 111898.</title>
        <authorList>
            <person name="Ichikawa N."/>
            <person name="Sato H."/>
            <person name="Tonouchi N."/>
        </authorList>
    </citation>
    <scope>NUCLEOTIDE SEQUENCE</scope>
    <source>
        <strain evidence="2">NBRC 111898</strain>
    </source>
</reference>
<dbReference type="InterPro" id="IPR029058">
    <property type="entry name" value="AB_hydrolase_fold"/>
</dbReference>
<dbReference type="AlphaFoldDB" id="A0A9W6W3V4"/>
<protein>
    <submittedName>
        <fullName evidence="2">Carboxylic ester hydrolase</fullName>
    </submittedName>
</protein>
<dbReference type="GO" id="GO:0016787">
    <property type="term" value="F:hydrolase activity"/>
    <property type="evidence" value="ECO:0007669"/>
    <property type="project" value="UniProtKB-KW"/>
</dbReference>
<dbReference type="EMBL" id="BSTX01000002">
    <property type="protein sequence ID" value="GLZ78577.1"/>
    <property type="molecule type" value="Genomic_DNA"/>
</dbReference>
<evidence type="ECO:0000313" key="3">
    <source>
        <dbReference type="Proteomes" id="UP001165079"/>
    </source>
</evidence>
<evidence type="ECO:0000259" key="1">
    <source>
        <dbReference type="Pfam" id="PF00135"/>
    </source>
</evidence>
<accession>A0A9W6W3V4</accession>
<dbReference type="PANTHER" id="PTHR11559">
    <property type="entry name" value="CARBOXYLESTERASE"/>
    <property type="match status" value="1"/>
</dbReference>
<feature type="domain" description="Carboxylesterase type B" evidence="1">
    <location>
        <begin position="22"/>
        <end position="469"/>
    </location>
</feature>
<name>A0A9W6W3V4_9ACTN</name>
<dbReference type="RefSeq" id="WP_285663727.1">
    <property type="nucleotide sequence ID" value="NZ_BSTX01000002.1"/>
</dbReference>
<keyword evidence="3" id="KW-1185">Reference proteome</keyword>
<organism evidence="2 3">
    <name type="scientific">Actinorhabdospora filicis</name>
    <dbReference type="NCBI Taxonomy" id="1785913"/>
    <lineage>
        <taxon>Bacteria</taxon>
        <taxon>Bacillati</taxon>
        <taxon>Actinomycetota</taxon>
        <taxon>Actinomycetes</taxon>
        <taxon>Micromonosporales</taxon>
        <taxon>Micromonosporaceae</taxon>
        <taxon>Actinorhabdospora</taxon>
    </lineage>
</organism>
<proteinExistence type="predicted"/>
<dbReference type="SUPFAM" id="SSF53474">
    <property type="entry name" value="alpha/beta-Hydrolases"/>
    <property type="match status" value="1"/>
</dbReference>
<dbReference type="Pfam" id="PF00135">
    <property type="entry name" value="COesterase"/>
    <property type="match status" value="1"/>
</dbReference>
<dbReference type="Gene3D" id="3.40.50.1820">
    <property type="entry name" value="alpha/beta hydrolase"/>
    <property type="match status" value="1"/>
</dbReference>
<comment type="caution">
    <text evidence="2">The sequence shown here is derived from an EMBL/GenBank/DDBJ whole genome shotgun (WGS) entry which is preliminary data.</text>
</comment>
<gene>
    <name evidence="2" type="ORF">Afil01_33840</name>
</gene>
<dbReference type="InterPro" id="IPR002018">
    <property type="entry name" value="CarbesteraseB"/>
</dbReference>
<keyword evidence="2" id="KW-0378">Hydrolase</keyword>